<dbReference type="EC" id="1.5.3.1" evidence="11"/>
<evidence type="ECO:0000256" key="5">
    <source>
        <dbReference type="ARBA" id="ARBA00022691"/>
    </source>
</evidence>
<dbReference type="InterPro" id="IPR006076">
    <property type="entry name" value="FAD-dep_OxRdtase"/>
</dbReference>
<dbReference type="GO" id="GO:0005737">
    <property type="term" value="C:cytoplasm"/>
    <property type="evidence" value="ECO:0007669"/>
    <property type="project" value="TreeGrafter"/>
</dbReference>
<dbReference type="Gene3D" id="3.30.9.10">
    <property type="entry name" value="D-Amino Acid Oxidase, subunit A, domain 2"/>
    <property type="match status" value="1"/>
</dbReference>
<dbReference type="SUPFAM" id="SSF51971">
    <property type="entry name" value="Nucleotide-binding domain"/>
    <property type="match status" value="1"/>
</dbReference>
<dbReference type="GO" id="GO:0008115">
    <property type="term" value="F:sarcosine oxidase activity"/>
    <property type="evidence" value="ECO:0007669"/>
    <property type="project" value="UniProtKB-EC"/>
</dbReference>
<evidence type="ECO:0000256" key="8">
    <source>
        <dbReference type="ARBA" id="ARBA00023002"/>
    </source>
</evidence>
<dbReference type="AlphaFoldDB" id="I0KE22"/>
<dbReference type="PANTHER" id="PTHR13847">
    <property type="entry name" value="SARCOSINE DEHYDROGENASE-RELATED"/>
    <property type="match status" value="1"/>
</dbReference>
<keyword evidence="8 11" id="KW-0560">Oxidoreductase</keyword>
<sequence>MMADVPHNRPAADVLIVGQGVAGSVLALTLLQRGLRVRVVSSASVPSASGVAAGIVNPLTGRKLVKTWLADQLFPYLHHFYSAADQQLSGGRSGTSFFTPLDVYRPYRDAAEQTAYERAVADPALARYVTIQPDNAQYGAVVSNPFGGLQVTGAGWVDLPRFITAVRDWLGAQGLFQHADVSANDLQIRPDGVTYNGQAFRYVIFCEGPHGAANSFFDWLPYSLVKGEVLTAEVDTYPVTNIINQGVFVLPLSAESGRYRLRIGATYAWDNLDWQTTEAGRSFLETKARQLLTIPFRVVDQQAGIRPSTKDRRPFVGWHPTYPAVGIFGGMGTKGVSLAPYLAHNLANHLTVGEEIEPAVQITRFQAL</sequence>
<keyword evidence="5" id="KW-0949">S-adenosyl-L-methionine</keyword>
<gene>
    <name evidence="11" type="primary">thiO</name>
    <name evidence="11" type="ORF">FAES_4376</name>
</gene>
<feature type="domain" description="FAD dependent oxidoreductase" evidence="10">
    <location>
        <begin position="13"/>
        <end position="347"/>
    </location>
</feature>
<dbReference type="Pfam" id="PF01266">
    <property type="entry name" value="DAO"/>
    <property type="match status" value="1"/>
</dbReference>
<dbReference type="KEGG" id="fae:FAES_4376"/>
<name>I0KE22_9BACT</name>
<dbReference type="eggNOG" id="COG0665">
    <property type="taxonomic scope" value="Bacteria"/>
</dbReference>
<protein>
    <submittedName>
        <fullName evidence="11">FAD dependent oxidoreductase</fullName>
        <ecNumber evidence="11">1.5.3.1</ecNumber>
    </submittedName>
</protein>
<evidence type="ECO:0000256" key="9">
    <source>
        <dbReference type="ARBA" id="ARBA00023268"/>
    </source>
</evidence>
<keyword evidence="4" id="KW-0808">Transferase</keyword>
<keyword evidence="7" id="KW-0274">FAD</keyword>
<dbReference type="PRINTS" id="PR00420">
    <property type="entry name" value="RNGMNOXGNASE"/>
</dbReference>
<organism evidence="11 12">
    <name type="scientific">Fibrella aestuarina BUZ 2</name>
    <dbReference type="NCBI Taxonomy" id="1166018"/>
    <lineage>
        <taxon>Bacteria</taxon>
        <taxon>Pseudomonadati</taxon>
        <taxon>Bacteroidota</taxon>
        <taxon>Cytophagia</taxon>
        <taxon>Cytophagales</taxon>
        <taxon>Spirosomataceae</taxon>
        <taxon>Fibrella</taxon>
    </lineage>
</organism>
<evidence type="ECO:0000256" key="6">
    <source>
        <dbReference type="ARBA" id="ARBA00022694"/>
    </source>
</evidence>
<dbReference type="Gene3D" id="3.50.50.60">
    <property type="entry name" value="FAD/NAD(P)-binding domain"/>
    <property type="match status" value="1"/>
</dbReference>
<dbReference type="PANTHER" id="PTHR13847:SF283">
    <property type="entry name" value="TRNA 5-METHYLAMINOMETHYL-2-THIOURIDINE BIOSYNTHESIS BIFUNCTIONAL PROTEIN MNMC"/>
    <property type="match status" value="1"/>
</dbReference>
<dbReference type="Proteomes" id="UP000011058">
    <property type="component" value="Chromosome"/>
</dbReference>
<evidence type="ECO:0000256" key="4">
    <source>
        <dbReference type="ARBA" id="ARBA00022679"/>
    </source>
</evidence>
<proteinExistence type="predicted"/>
<evidence type="ECO:0000256" key="1">
    <source>
        <dbReference type="ARBA" id="ARBA00022490"/>
    </source>
</evidence>
<dbReference type="RefSeq" id="WP_015333474.1">
    <property type="nucleotide sequence ID" value="NC_020054.1"/>
</dbReference>
<keyword evidence="3" id="KW-0285">Flavoprotein</keyword>
<reference evidence="11 12" key="1">
    <citation type="journal article" date="2012" name="J. Bacteriol.">
        <title>Genome Sequence of Fibrella aestuarina BUZ 2T, a Filamentous Marine Bacterium.</title>
        <authorList>
            <person name="Filippini M."/>
            <person name="Qi W."/>
            <person name="Blom J."/>
            <person name="Goesmann A."/>
            <person name="Smits T.H."/>
            <person name="Bagheri H.C."/>
        </authorList>
    </citation>
    <scope>NUCLEOTIDE SEQUENCE [LARGE SCALE GENOMIC DNA]</scope>
    <source>
        <strain evidence="12">BUZ 2T</strain>
    </source>
</reference>
<evidence type="ECO:0000256" key="3">
    <source>
        <dbReference type="ARBA" id="ARBA00022630"/>
    </source>
</evidence>
<keyword evidence="1" id="KW-0963">Cytoplasm</keyword>
<dbReference type="GO" id="GO:0032259">
    <property type="term" value="P:methylation"/>
    <property type="evidence" value="ECO:0007669"/>
    <property type="project" value="UniProtKB-KW"/>
</dbReference>
<dbReference type="STRING" id="1166018.FAES_4376"/>
<dbReference type="InterPro" id="IPR036188">
    <property type="entry name" value="FAD/NAD-bd_sf"/>
</dbReference>
<evidence type="ECO:0000259" key="10">
    <source>
        <dbReference type="Pfam" id="PF01266"/>
    </source>
</evidence>
<keyword evidence="6" id="KW-0819">tRNA processing</keyword>
<dbReference type="HOGENOM" id="CLU_066614_0_0_10"/>
<keyword evidence="2" id="KW-0489">Methyltransferase</keyword>
<dbReference type="GO" id="GO:0008168">
    <property type="term" value="F:methyltransferase activity"/>
    <property type="evidence" value="ECO:0007669"/>
    <property type="project" value="UniProtKB-KW"/>
</dbReference>
<evidence type="ECO:0000256" key="2">
    <source>
        <dbReference type="ARBA" id="ARBA00022603"/>
    </source>
</evidence>
<keyword evidence="12" id="KW-1185">Reference proteome</keyword>
<evidence type="ECO:0000313" key="12">
    <source>
        <dbReference type="Proteomes" id="UP000011058"/>
    </source>
</evidence>
<accession>I0KE22</accession>
<keyword evidence="9" id="KW-0511">Multifunctional enzyme</keyword>
<evidence type="ECO:0000313" key="11">
    <source>
        <dbReference type="EMBL" id="CCH02375.1"/>
    </source>
</evidence>
<evidence type="ECO:0000256" key="7">
    <source>
        <dbReference type="ARBA" id="ARBA00022827"/>
    </source>
</evidence>
<dbReference type="EMBL" id="HE796683">
    <property type="protein sequence ID" value="CCH02375.1"/>
    <property type="molecule type" value="Genomic_DNA"/>
</dbReference>
<dbReference type="GO" id="GO:0008033">
    <property type="term" value="P:tRNA processing"/>
    <property type="evidence" value="ECO:0007669"/>
    <property type="project" value="UniProtKB-KW"/>
</dbReference>